<sequence>MKEFEPVSVVNCSNCGFPMRQYNPNSMMMVCESCGTRTGDNEQPPTYKPEIPNNPLFKLHAFFDMDGTTWQVIGCQSYAGVVEEWDKEDDAWERTPWHYHTWWVINSARELAWIVQDKTGYNWSRKAKITSGIPEGDISYEVGRWSLMSAVGEFSYRPTEDEQVLTYEKDNKSLEILLDEQGNNKEIEAFEAVKIEPTDLLAGFGKTEVIASIKRAGLAIKLAFATIICLVLGFFGMSMMEQTLMTVPSTTINSQLLKKPIDLGSFTLDKKGLVEFSMSGSIGSGNGSFDGDLVVKDSDQSTVAEVPVSLWRESGRDSDGPWTESQTHDAPRVVLPAGDRYQLSLLPDELKNWSQVTLRGTITKNVVSLLPIILGGITALLLAFFIMRIRRKRIRKETGI</sequence>
<evidence type="ECO:0000313" key="3">
    <source>
        <dbReference type="Proteomes" id="UP000245539"/>
    </source>
</evidence>
<dbReference type="OrthoDB" id="8354133at2"/>
<keyword evidence="1" id="KW-1133">Transmembrane helix</keyword>
<keyword evidence="1" id="KW-0812">Transmembrane</keyword>
<feature type="transmembrane region" description="Helical" evidence="1">
    <location>
        <begin position="222"/>
        <end position="240"/>
    </location>
</feature>
<evidence type="ECO:0008006" key="4">
    <source>
        <dbReference type="Google" id="ProtNLM"/>
    </source>
</evidence>
<proteinExistence type="predicted"/>
<dbReference type="RefSeq" id="WP_109838366.1">
    <property type="nucleotide sequence ID" value="NZ_QGKM01000043.1"/>
</dbReference>
<reference evidence="2 3" key="1">
    <citation type="submission" date="2018-05" db="EMBL/GenBank/DDBJ databases">
        <title>Leucothrix arctica sp. nov., isolated from Arctic seawater.</title>
        <authorList>
            <person name="Choi A."/>
            <person name="Baek K."/>
        </authorList>
    </citation>
    <scope>NUCLEOTIDE SEQUENCE [LARGE SCALE GENOMIC DNA]</scope>
    <source>
        <strain evidence="2 3">JCM 18388</strain>
    </source>
</reference>
<evidence type="ECO:0000256" key="1">
    <source>
        <dbReference type="SAM" id="Phobius"/>
    </source>
</evidence>
<evidence type="ECO:0000313" key="2">
    <source>
        <dbReference type="EMBL" id="PWQ95610.1"/>
    </source>
</evidence>
<keyword evidence="1" id="KW-0472">Membrane</keyword>
<dbReference type="Proteomes" id="UP000245539">
    <property type="component" value="Unassembled WGS sequence"/>
</dbReference>
<feature type="transmembrane region" description="Helical" evidence="1">
    <location>
        <begin position="366"/>
        <end position="386"/>
    </location>
</feature>
<accession>A0A317CH41</accession>
<organism evidence="2 3">
    <name type="scientific">Leucothrix pacifica</name>
    <dbReference type="NCBI Taxonomy" id="1247513"/>
    <lineage>
        <taxon>Bacteria</taxon>
        <taxon>Pseudomonadati</taxon>
        <taxon>Pseudomonadota</taxon>
        <taxon>Gammaproteobacteria</taxon>
        <taxon>Thiotrichales</taxon>
        <taxon>Thiotrichaceae</taxon>
        <taxon>Leucothrix</taxon>
    </lineage>
</organism>
<dbReference type="AlphaFoldDB" id="A0A317CH41"/>
<keyword evidence="3" id="KW-1185">Reference proteome</keyword>
<comment type="caution">
    <text evidence="2">The sequence shown here is derived from an EMBL/GenBank/DDBJ whole genome shotgun (WGS) entry which is preliminary data.</text>
</comment>
<gene>
    <name evidence="2" type="ORF">DKW60_14420</name>
</gene>
<dbReference type="EMBL" id="QGKM01000043">
    <property type="protein sequence ID" value="PWQ95610.1"/>
    <property type="molecule type" value="Genomic_DNA"/>
</dbReference>
<name>A0A317CH41_9GAMM</name>
<protein>
    <recommendedName>
        <fullName evidence="4">DUF4178 domain-containing protein</fullName>
    </recommendedName>
</protein>